<evidence type="ECO:0000256" key="1">
    <source>
        <dbReference type="SAM" id="MobiDB-lite"/>
    </source>
</evidence>
<feature type="region of interest" description="Disordered" evidence="1">
    <location>
        <begin position="61"/>
        <end position="116"/>
    </location>
</feature>
<dbReference type="AlphaFoldDB" id="A0AA41Q2J3"/>
<accession>A0AA41Q2J3</accession>
<evidence type="ECO:0000313" key="2">
    <source>
        <dbReference type="EMBL" id="MCF2530374.1"/>
    </source>
</evidence>
<dbReference type="RefSeq" id="WP_235055043.1">
    <property type="nucleotide sequence ID" value="NZ_JAKFHA010000016.1"/>
</dbReference>
<feature type="region of interest" description="Disordered" evidence="1">
    <location>
        <begin position="1"/>
        <end position="22"/>
    </location>
</feature>
<evidence type="ECO:0000313" key="3">
    <source>
        <dbReference type="Proteomes" id="UP001165378"/>
    </source>
</evidence>
<comment type="caution">
    <text evidence="2">The sequence shown here is derived from an EMBL/GenBank/DDBJ whole genome shotgun (WGS) entry which is preliminary data.</text>
</comment>
<keyword evidence="3" id="KW-1185">Reference proteome</keyword>
<sequence>MDDHSPSRSTVQFPAPARSRSHGRPALVCAAAAALILGLSGCGENDPATAGNAAAPEVPAATGAAGDAGTGTALADSDAAKEAATAADRWEAAHRPGAPTPPFVVRSSLAGSTGIPEGENPKFKVSILSGCVTLGPQTVVPEHPDKAEITSDYGTRWSRPYLDPKTAAKPPAPVSKDVCGSAGAPNLTISRVALNHQQVLTSEGYAKVPVWELGFAETTARETVLAVPSDRGPDQGPQDTSVQVSADGRTLTVKFFGSEDVPGPCGADYYGAAAERTGVVAVAVGTLPRPTADAKSTDSFCTLVAHTRTVTITLPAPLGDRALIGSAGEALKRG</sequence>
<name>A0AA41Q2J3_9ACTN</name>
<dbReference type="EMBL" id="JAKFHA010000016">
    <property type="protein sequence ID" value="MCF2530374.1"/>
    <property type="molecule type" value="Genomic_DNA"/>
</dbReference>
<protein>
    <submittedName>
        <fullName evidence="2">Uncharacterized protein</fullName>
    </submittedName>
</protein>
<reference evidence="2" key="1">
    <citation type="submission" date="2022-01" db="EMBL/GenBank/DDBJ databases">
        <title>Genome-Based Taxonomic Classification of the Phylum Actinobacteria.</title>
        <authorList>
            <person name="Gao Y."/>
        </authorList>
    </citation>
    <scope>NUCLEOTIDE SEQUENCE</scope>
    <source>
        <strain evidence="2">KLBMP 8922</strain>
    </source>
</reference>
<organism evidence="2 3">
    <name type="scientific">Yinghuangia soli</name>
    <dbReference type="NCBI Taxonomy" id="2908204"/>
    <lineage>
        <taxon>Bacteria</taxon>
        <taxon>Bacillati</taxon>
        <taxon>Actinomycetota</taxon>
        <taxon>Actinomycetes</taxon>
        <taxon>Kitasatosporales</taxon>
        <taxon>Streptomycetaceae</taxon>
        <taxon>Yinghuangia</taxon>
    </lineage>
</organism>
<gene>
    <name evidence="2" type="ORF">LZ495_24575</name>
</gene>
<proteinExistence type="predicted"/>
<dbReference type="Proteomes" id="UP001165378">
    <property type="component" value="Unassembled WGS sequence"/>
</dbReference>
<feature type="compositionally biased region" description="Low complexity" evidence="1">
    <location>
        <begin position="61"/>
        <end position="87"/>
    </location>
</feature>